<dbReference type="EMBL" id="JAYRBN010000061">
    <property type="protein sequence ID" value="KAL2739636.1"/>
    <property type="molecule type" value="Genomic_DNA"/>
</dbReference>
<evidence type="ECO:0000313" key="2">
    <source>
        <dbReference type="Proteomes" id="UP001607303"/>
    </source>
</evidence>
<proteinExistence type="predicted"/>
<name>A0ABD2C3M8_VESMC</name>
<keyword evidence="2" id="KW-1185">Reference proteome</keyword>
<accession>A0ABD2C3M8</accession>
<gene>
    <name evidence="1" type="ORF">V1477_011025</name>
</gene>
<reference evidence="1 2" key="1">
    <citation type="journal article" date="2024" name="Ann. Entomol. Soc. Am.">
        <title>Genomic analyses of the southern and eastern yellowjacket wasps (Hymenoptera: Vespidae) reveal evolutionary signatures of social life.</title>
        <authorList>
            <person name="Catto M.A."/>
            <person name="Caine P.B."/>
            <person name="Orr S.E."/>
            <person name="Hunt B.G."/>
            <person name="Goodisman M.A.D."/>
        </authorList>
    </citation>
    <scope>NUCLEOTIDE SEQUENCE [LARGE SCALE GENOMIC DNA]</scope>
    <source>
        <strain evidence="1">232</strain>
        <tissue evidence="1">Head and thorax</tissue>
    </source>
</reference>
<comment type="caution">
    <text evidence="1">The sequence shown here is derived from an EMBL/GenBank/DDBJ whole genome shotgun (WGS) entry which is preliminary data.</text>
</comment>
<evidence type="ECO:0000313" key="1">
    <source>
        <dbReference type="EMBL" id="KAL2739636.1"/>
    </source>
</evidence>
<protein>
    <submittedName>
        <fullName evidence="1">Uncharacterized protein</fullName>
    </submittedName>
</protein>
<dbReference type="Proteomes" id="UP001607303">
    <property type="component" value="Unassembled WGS sequence"/>
</dbReference>
<sequence length="179" mass="20772">MPEVVPDGSTIKKFTNIQWNIRIKHIESRLESISRVGKKANDRVRIEGNEKFVTRFLLVSKEDDSCEIACGDEKRRKKILTARFESPCKYDRDRSDSKMLNTFRKTCNMELLSKQNYYLNCIETLKCIGSTSKNLFVRVIATYREKKIEQILDLSVLLHGIRAHSVEEIGARPSCTLRK</sequence>
<organism evidence="1 2">
    <name type="scientific">Vespula maculifrons</name>
    <name type="common">Eastern yellow jacket</name>
    <name type="synonym">Wasp</name>
    <dbReference type="NCBI Taxonomy" id="7453"/>
    <lineage>
        <taxon>Eukaryota</taxon>
        <taxon>Metazoa</taxon>
        <taxon>Ecdysozoa</taxon>
        <taxon>Arthropoda</taxon>
        <taxon>Hexapoda</taxon>
        <taxon>Insecta</taxon>
        <taxon>Pterygota</taxon>
        <taxon>Neoptera</taxon>
        <taxon>Endopterygota</taxon>
        <taxon>Hymenoptera</taxon>
        <taxon>Apocrita</taxon>
        <taxon>Aculeata</taxon>
        <taxon>Vespoidea</taxon>
        <taxon>Vespidae</taxon>
        <taxon>Vespinae</taxon>
        <taxon>Vespula</taxon>
    </lineage>
</organism>
<dbReference type="AlphaFoldDB" id="A0ABD2C3M8"/>